<gene>
    <name evidence="2" type="ORF">EW145_g2023</name>
</gene>
<feature type="compositionally biased region" description="Polar residues" evidence="1">
    <location>
        <begin position="54"/>
        <end position="72"/>
    </location>
</feature>
<comment type="caution">
    <text evidence="2">The sequence shown here is derived from an EMBL/GenBank/DDBJ whole genome shotgun (WGS) entry which is preliminary data.</text>
</comment>
<accession>A0A4S4LCM8</accession>
<dbReference type="AlphaFoldDB" id="A0A4S4LCM8"/>
<dbReference type="Proteomes" id="UP000308199">
    <property type="component" value="Unassembled WGS sequence"/>
</dbReference>
<evidence type="ECO:0000313" key="3">
    <source>
        <dbReference type="Proteomes" id="UP000308199"/>
    </source>
</evidence>
<evidence type="ECO:0000256" key="1">
    <source>
        <dbReference type="SAM" id="MobiDB-lite"/>
    </source>
</evidence>
<proteinExistence type="predicted"/>
<organism evidence="2 3">
    <name type="scientific">Phellinidium pouzarii</name>
    <dbReference type="NCBI Taxonomy" id="167371"/>
    <lineage>
        <taxon>Eukaryota</taxon>
        <taxon>Fungi</taxon>
        <taxon>Dikarya</taxon>
        <taxon>Basidiomycota</taxon>
        <taxon>Agaricomycotina</taxon>
        <taxon>Agaricomycetes</taxon>
        <taxon>Hymenochaetales</taxon>
        <taxon>Hymenochaetaceae</taxon>
        <taxon>Phellinidium</taxon>
    </lineage>
</organism>
<evidence type="ECO:0000313" key="2">
    <source>
        <dbReference type="EMBL" id="THH09429.1"/>
    </source>
</evidence>
<feature type="region of interest" description="Disordered" evidence="1">
    <location>
        <begin position="29"/>
        <end position="78"/>
    </location>
</feature>
<dbReference type="EMBL" id="SGPK01000064">
    <property type="protein sequence ID" value="THH09429.1"/>
    <property type="molecule type" value="Genomic_DNA"/>
</dbReference>
<keyword evidence="3" id="KW-1185">Reference proteome</keyword>
<reference evidence="2 3" key="1">
    <citation type="submission" date="2019-02" db="EMBL/GenBank/DDBJ databases">
        <title>Genome sequencing of the rare red list fungi Phellinidium pouzarii.</title>
        <authorList>
            <person name="Buettner E."/>
            <person name="Kellner H."/>
        </authorList>
    </citation>
    <scope>NUCLEOTIDE SEQUENCE [LARGE SCALE GENOMIC DNA]</scope>
    <source>
        <strain evidence="2 3">DSM 108285</strain>
    </source>
</reference>
<protein>
    <submittedName>
        <fullName evidence="2">Uncharacterized protein</fullName>
    </submittedName>
</protein>
<name>A0A4S4LCM8_9AGAM</name>
<sequence>MKKEEILKALKETSRSALIRQAAFTLKRTIPPEQRPMKRGWGDINKSDAKEMQDASSSSRPTKIHRPTTSVPLPNEQE</sequence>